<proteinExistence type="predicted"/>
<dbReference type="AlphaFoldDB" id="A0A931FAK8"/>
<comment type="caution">
    <text evidence="6">The sequence shown here is derived from an EMBL/GenBank/DDBJ whole genome shotgun (WGS) entry which is preliminary data.</text>
</comment>
<feature type="domain" description="HTH tetR-type" evidence="5">
    <location>
        <begin position="31"/>
        <end position="91"/>
    </location>
</feature>
<keyword evidence="3" id="KW-0804">Transcription</keyword>
<feature type="DNA-binding region" description="H-T-H motif" evidence="4">
    <location>
        <begin position="54"/>
        <end position="73"/>
    </location>
</feature>
<keyword evidence="7" id="KW-1185">Reference proteome</keyword>
<dbReference type="PANTHER" id="PTHR30055:SF234">
    <property type="entry name" value="HTH-TYPE TRANSCRIPTIONAL REGULATOR BETI"/>
    <property type="match status" value="1"/>
</dbReference>
<dbReference type="Gene3D" id="1.10.357.10">
    <property type="entry name" value="Tetracycline Repressor, domain 2"/>
    <property type="match status" value="1"/>
</dbReference>
<dbReference type="InterPro" id="IPR009057">
    <property type="entry name" value="Homeodomain-like_sf"/>
</dbReference>
<dbReference type="PANTHER" id="PTHR30055">
    <property type="entry name" value="HTH-TYPE TRANSCRIPTIONAL REGULATOR RUTR"/>
    <property type="match status" value="1"/>
</dbReference>
<keyword evidence="1" id="KW-0805">Transcription regulation</keyword>
<dbReference type="InterPro" id="IPR050109">
    <property type="entry name" value="HTH-type_TetR-like_transc_reg"/>
</dbReference>
<dbReference type="PRINTS" id="PR00455">
    <property type="entry name" value="HTHTETR"/>
</dbReference>
<dbReference type="Pfam" id="PF00440">
    <property type="entry name" value="TetR_N"/>
    <property type="match status" value="1"/>
</dbReference>
<dbReference type="GO" id="GO:0003700">
    <property type="term" value="F:DNA-binding transcription factor activity"/>
    <property type="evidence" value="ECO:0007669"/>
    <property type="project" value="TreeGrafter"/>
</dbReference>
<dbReference type="Pfam" id="PF17754">
    <property type="entry name" value="TetR_C_14"/>
    <property type="match status" value="1"/>
</dbReference>
<evidence type="ECO:0000313" key="6">
    <source>
        <dbReference type="EMBL" id="MBF9067742.1"/>
    </source>
</evidence>
<dbReference type="Gene3D" id="1.10.10.60">
    <property type="entry name" value="Homeodomain-like"/>
    <property type="match status" value="1"/>
</dbReference>
<reference evidence="6" key="1">
    <citation type="submission" date="2020-11" db="EMBL/GenBank/DDBJ databases">
        <title>Isolation and identification of active actinomycetes.</title>
        <authorList>
            <person name="Yu B."/>
        </authorList>
    </citation>
    <scope>NUCLEOTIDE SEQUENCE</scope>
    <source>
        <strain evidence="6">NEAU-YB345</strain>
    </source>
</reference>
<dbReference type="InterPro" id="IPR041347">
    <property type="entry name" value="MftR_C"/>
</dbReference>
<evidence type="ECO:0000259" key="5">
    <source>
        <dbReference type="PROSITE" id="PS50977"/>
    </source>
</evidence>
<dbReference type="GO" id="GO:0000976">
    <property type="term" value="F:transcription cis-regulatory region binding"/>
    <property type="evidence" value="ECO:0007669"/>
    <property type="project" value="TreeGrafter"/>
</dbReference>
<gene>
    <name evidence="6" type="ORF">I2501_06775</name>
</gene>
<name>A0A931FAK8_9ACTN</name>
<evidence type="ECO:0000256" key="4">
    <source>
        <dbReference type="PROSITE-ProRule" id="PRU00335"/>
    </source>
</evidence>
<protein>
    <submittedName>
        <fullName evidence="6">TetR family transcriptional regulator</fullName>
    </submittedName>
</protein>
<dbReference type="PROSITE" id="PS50977">
    <property type="entry name" value="HTH_TETR_2"/>
    <property type="match status" value="1"/>
</dbReference>
<dbReference type="InterPro" id="IPR001647">
    <property type="entry name" value="HTH_TetR"/>
</dbReference>
<evidence type="ECO:0000313" key="7">
    <source>
        <dbReference type="Proteomes" id="UP000657385"/>
    </source>
</evidence>
<dbReference type="RefSeq" id="WP_196192885.1">
    <property type="nucleotide sequence ID" value="NZ_JADPRT010000002.1"/>
</dbReference>
<dbReference type="SUPFAM" id="SSF46689">
    <property type="entry name" value="Homeodomain-like"/>
    <property type="match status" value="1"/>
</dbReference>
<organism evidence="6 7">
    <name type="scientific">Streptacidiphilus fuscans</name>
    <dbReference type="NCBI Taxonomy" id="2789292"/>
    <lineage>
        <taxon>Bacteria</taxon>
        <taxon>Bacillati</taxon>
        <taxon>Actinomycetota</taxon>
        <taxon>Actinomycetes</taxon>
        <taxon>Kitasatosporales</taxon>
        <taxon>Streptomycetaceae</taxon>
        <taxon>Streptacidiphilus</taxon>
    </lineage>
</organism>
<dbReference type="EMBL" id="JADPRT010000002">
    <property type="protein sequence ID" value="MBF9067742.1"/>
    <property type="molecule type" value="Genomic_DNA"/>
</dbReference>
<evidence type="ECO:0000256" key="1">
    <source>
        <dbReference type="ARBA" id="ARBA00023015"/>
    </source>
</evidence>
<accession>A0A931FAK8</accession>
<keyword evidence="2 4" id="KW-0238">DNA-binding</keyword>
<sequence>MSAASPHPRPASTELEHLLEAPLGLRERKKLKTRRAIRTAAFGLFAEQGYEATTVDQIAAVAEVSPSTFFRYFPTKEDLVISDDYDPLLEAAFRARPKDEPVPQALRMAMVGPLRQVLAAERDEMLLRMELYREVPAIRARSMAEQQQTSARLCRLIAERTGEDPSGLHLRVLVTTIIAAASEAVLYWSERGGVDDMTELLDQALDVVIGPAS</sequence>
<evidence type="ECO:0000256" key="3">
    <source>
        <dbReference type="ARBA" id="ARBA00023163"/>
    </source>
</evidence>
<dbReference type="Proteomes" id="UP000657385">
    <property type="component" value="Unassembled WGS sequence"/>
</dbReference>
<evidence type="ECO:0000256" key="2">
    <source>
        <dbReference type="ARBA" id="ARBA00023125"/>
    </source>
</evidence>